<proteinExistence type="predicted"/>
<dbReference type="CDD" id="cd03811">
    <property type="entry name" value="GT4_GT28_WabH-like"/>
    <property type="match status" value="1"/>
</dbReference>
<keyword evidence="4" id="KW-1185">Reference proteome</keyword>
<dbReference type="RefSeq" id="WP_093366250.1">
    <property type="nucleotide sequence ID" value="NZ_FOZZ01000008.1"/>
</dbReference>
<evidence type="ECO:0000313" key="3">
    <source>
        <dbReference type="EMBL" id="SFS97807.1"/>
    </source>
</evidence>
<dbReference type="SUPFAM" id="SSF53756">
    <property type="entry name" value="UDP-Glycosyltransferase/glycogen phosphorylase"/>
    <property type="match status" value="1"/>
</dbReference>
<protein>
    <submittedName>
        <fullName evidence="3">Glycosyltransferase involved in cell wall bisynthesis</fullName>
    </submittedName>
</protein>
<dbReference type="Gene3D" id="3.40.50.2000">
    <property type="entry name" value="Glycogen Phosphorylase B"/>
    <property type="match status" value="2"/>
</dbReference>
<keyword evidence="3" id="KW-0808">Transferase</keyword>
<dbReference type="OrthoDB" id="7560678at2"/>
<accession>A0A1I6U957</accession>
<dbReference type="GO" id="GO:0016757">
    <property type="term" value="F:glycosyltransferase activity"/>
    <property type="evidence" value="ECO:0007669"/>
    <property type="project" value="InterPro"/>
</dbReference>
<name>A0A1I6U957_9SPHI</name>
<dbReference type="PANTHER" id="PTHR12526">
    <property type="entry name" value="GLYCOSYLTRANSFERASE"/>
    <property type="match status" value="1"/>
</dbReference>
<dbReference type="Proteomes" id="UP000198785">
    <property type="component" value="Unassembled WGS sequence"/>
</dbReference>
<reference evidence="3 4" key="1">
    <citation type="submission" date="2016-10" db="EMBL/GenBank/DDBJ databases">
        <authorList>
            <person name="de Groot N.N."/>
        </authorList>
    </citation>
    <scope>NUCLEOTIDE SEQUENCE [LARGE SCALE GENOMIC DNA]</scope>
    <source>
        <strain evidence="3 4">DSM 22789</strain>
    </source>
</reference>
<organism evidence="3 4">
    <name type="scientific">Sphingobacterium wenxiniae</name>
    <dbReference type="NCBI Taxonomy" id="683125"/>
    <lineage>
        <taxon>Bacteria</taxon>
        <taxon>Pseudomonadati</taxon>
        <taxon>Bacteroidota</taxon>
        <taxon>Sphingobacteriia</taxon>
        <taxon>Sphingobacteriales</taxon>
        <taxon>Sphingobacteriaceae</taxon>
        <taxon>Sphingobacterium</taxon>
    </lineage>
</organism>
<evidence type="ECO:0000313" key="4">
    <source>
        <dbReference type="Proteomes" id="UP000198785"/>
    </source>
</evidence>
<feature type="domain" description="Glycosyltransferase subfamily 4-like N-terminal" evidence="2">
    <location>
        <begin position="12"/>
        <end position="172"/>
    </location>
</feature>
<dbReference type="InterPro" id="IPR028098">
    <property type="entry name" value="Glyco_trans_4-like_N"/>
</dbReference>
<dbReference type="Pfam" id="PF00534">
    <property type="entry name" value="Glycos_transf_1"/>
    <property type="match status" value="1"/>
</dbReference>
<evidence type="ECO:0000259" key="2">
    <source>
        <dbReference type="Pfam" id="PF13439"/>
    </source>
</evidence>
<dbReference type="EMBL" id="FOZZ01000008">
    <property type="protein sequence ID" value="SFS97807.1"/>
    <property type="molecule type" value="Genomic_DNA"/>
</dbReference>
<sequence>MRILYIINDLKVGGAENLVVSLANAIHTIKGVEAEILTLSDRASSSINKERIEQLNIKHTTLTSGSLLNPILLLKLLQFLRSNSFDIIHVHLFPALYYLALLKPFLKNRLIFTEHSSSNRRMRKAFLRPLERVVYGQYNSIIAITPAIQEILIRWIGYPKKIHLVYNGVDVKEIRKIEPIDMRKSYSLSESDTILLMTGRFEYPKRQELVLDIFSKLPKNYMLFFLGDGSNRETCEKKAVNMGLDERIWFLGNQKDPIQFMKAADVNILLTDYEGFSTVALEALACGKPLVASKVAGIVELLGDESQFLVDNSNIDEIIAQIVESTYYPELQMQQVERYSLDKMIVNHYHHYQKLLNQSNEV</sequence>
<feature type="domain" description="Glycosyl transferase family 1" evidence="1">
    <location>
        <begin position="182"/>
        <end position="323"/>
    </location>
</feature>
<dbReference type="InterPro" id="IPR001296">
    <property type="entry name" value="Glyco_trans_1"/>
</dbReference>
<dbReference type="Pfam" id="PF13439">
    <property type="entry name" value="Glyco_transf_4"/>
    <property type="match status" value="1"/>
</dbReference>
<gene>
    <name evidence="3" type="ORF">SAMN05660206_10855</name>
</gene>
<evidence type="ECO:0000259" key="1">
    <source>
        <dbReference type="Pfam" id="PF00534"/>
    </source>
</evidence>
<dbReference type="AlphaFoldDB" id="A0A1I6U957"/>
<dbReference type="STRING" id="683125.SAMN05660206_10855"/>